<keyword evidence="3" id="KW-1185">Reference proteome</keyword>
<evidence type="ECO:0000313" key="2">
    <source>
        <dbReference type="EMBL" id="GJC82520.1"/>
    </source>
</evidence>
<name>A0AA37GKA9_9PEZI</name>
<protein>
    <submittedName>
        <fullName evidence="2">Uncharacterized protein</fullName>
    </submittedName>
</protein>
<dbReference type="Proteomes" id="UP001055172">
    <property type="component" value="Unassembled WGS sequence"/>
</dbReference>
<feature type="signal peptide" evidence="1">
    <location>
        <begin position="1"/>
        <end position="18"/>
    </location>
</feature>
<accession>A0AA37GKA9</accession>
<keyword evidence="1" id="KW-0732">Signal</keyword>
<evidence type="ECO:0000313" key="3">
    <source>
        <dbReference type="Proteomes" id="UP001055172"/>
    </source>
</evidence>
<proteinExistence type="predicted"/>
<comment type="caution">
    <text evidence="2">The sequence shown here is derived from an EMBL/GenBank/DDBJ whole genome shotgun (WGS) entry which is preliminary data.</text>
</comment>
<reference evidence="2 3" key="1">
    <citation type="submission" date="2021-07" db="EMBL/GenBank/DDBJ databases">
        <title>Genome data of Colletotrichum spaethianum.</title>
        <authorList>
            <person name="Utami Y.D."/>
            <person name="Hiruma K."/>
        </authorList>
    </citation>
    <scope>NUCLEOTIDE SEQUENCE [LARGE SCALE GENOMIC DNA]</scope>
    <source>
        <strain evidence="2 3">MAFF 242679</strain>
    </source>
</reference>
<sequence>MKLAALLALLTLTTTVAAKHYCVGGCVKCYCGDTKYDDHMCTHCSCNENAYKSQNPDNPQGTCDQPDGFHLGCGTKLYGKCL</sequence>
<gene>
    <name evidence="2" type="ORF">ColLi_05358</name>
</gene>
<feature type="chain" id="PRO_5041255425" evidence="1">
    <location>
        <begin position="19"/>
        <end position="82"/>
    </location>
</feature>
<dbReference type="AlphaFoldDB" id="A0AA37GKA9"/>
<dbReference type="EMBL" id="BPPX01000009">
    <property type="protein sequence ID" value="GJC82520.1"/>
    <property type="molecule type" value="Genomic_DNA"/>
</dbReference>
<evidence type="ECO:0000256" key="1">
    <source>
        <dbReference type="SAM" id="SignalP"/>
    </source>
</evidence>
<organism evidence="2 3">
    <name type="scientific">Colletotrichum liriopes</name>
    <dbReference type="NCBI Taxonomy" id="708192"/>
    <lineage>
        <taxon>Eukaryota</taxon>
        <taxon>Fungi</taxon>
        <taxon>Dikarya</taxon>
        <taxon>Ascomycota</taxon>
        <taxon>Pezizomycotina</taxon>
        <taxon>Sordariomycetes</taxon>
        <taxon>Hypocreomycetidae</taxon>
        <taxon>Glomerellales</taxon>
        <taxon>Glomerellaceae</taxon>
        <taxon>Colletotrichum</taxon>
        <taxon>Colletotrichum spaethianum species complex</taxon>
    </lineage>
</organism>